<evidence type="ECO:0000259" key="2">
    <source>
        <dbReference type="Pfam" id="PF13660"/>
    </source>
</evidence>
<evidence type="ECO:0000313" key="3">
    <source>
        <dbReference type="EMBL" id="GLS22125.1"/>
    </source>
</evidence>
<dbReference type="SUPFAM" id="SSF82544">
    <property type="entry name" value="GckA/TtuD-like"/>
    <property type="match status" value="1"/>
</dbReference>
<dbReference type="Proteomes" id="UP001156882">
    <property type="component" value="Unassembled WGS sequence"/>
</dbReference>
<evidence type="ECO:0000259" key="1">
    <source>
        <dbReference type="Pfam" id="PF05161"/>
    </source>
</evidence>
<keyword evidence="4" id="KW-1185">Reference proteome</keyword>
<comment type="caution">
    <text evidence="3">The sequence shown here is derived from an EMBL/GenBank/DDBJ whole genome shotgun (WGS) entry which is preliminary data.</text>
</comment>
<dbReference type="Gene3D" id="3.40.50.10180">
    <property type="entry name" value="Glycerate kinase, MOFRL-like N-terminal domain"/>
    <property type="match status" value="1"/>
</dbReference>
<evidence type="ECO:0000313" key="4">
    <source>
        <dbReference type="Proteomes" id="UP001156882"/>
    </source>
</evidence>
<dbReference type="RefSeq" id="WP_284315098.1">
    <property type="nucleotide sequence ID" value="NZ_BSPC01000058.1"/>
</dbReference>
<feature type="domain" description="MOFRL-associated" evidence="2">
    <location>
        <begin position="12"/>
        <end position="228"/>
    </location>
</feature>
<name>A0ABQ6CQN0_9HYPH</name>
<proteinExistence type="predicted"/>
<dbReference type="Gene3D" id="3.40.1480.10">
    <property type="entry name" value="MOFRL domain"/>
    <property type="match status" value="1"/>
</dbReference>
<gene>
    <name evidence="3" type="ORF">GCM10007874_51420</name>
</gene>
<organism evidence="3 4">
    <name type="scientific">Labrys miyagiensis</name>
    <dbReference type="NCBI Taxonomy" id="346912"/>
    <lineage>
        <taxon>Bacteria</taxon>
        <taxon>Pseudomonadati</taxon>
        <taxon>Pseudomonadota</taxon>
        <taxon>Alphaproteobacteria</taxon>
        <taxon>Hyphomicrobiales</taxon>
        <taxon>Xanthobacteraceae</taxon>
        <taxon>Labrys</taxon>
    </lineage>
</organism>
<dbReference type="InterPro" id="IPR038614">
    <property type="entry name" value="GK_N_sf"/>
</dbReference>
<dbReference type="Pfam" id="PF05161">
    <property type="entry name" value="MOFRL"/>
    <property type="match status" value="1"/>
</dbReference>
<feature type="domain" description="MOFRL" evidence="1">
    <location>
        <begin position="314"/>
        <end position="422"/>
    </location>
</feature>
<dbReference type="InterPro" id="IPR007835">
    <property type="entry name" value="MOFRL"/>
</dbReference>
<dbReference type="InterPro" id="IPR037035">
    <property type="entry name" value="GK-like_C_sf"/>
</dbReference>
<dbReference type="InterPro" id="IPR039760">
    <property type="entry name" value="MOFRL_protein"/>
</dbReference>
<dbReference type="PANTHER" id="PTHR12227:SF0">
    <property type="entry name" value="GLYCERATE KINASE"/>
    <property type="match status" value="1"/>
</dbReference>
<dbReference type="PANTHER" id="PTHR12227">
    <property type="entry name" value="GLYCERATE KINASE"/>
    <property type="match status" value="1"/>
</dbReference>
<dbReference type="Pfam" id="PF13660">
    <property type="entry name" value="DUF4147"/>
    <property type="match status" value="1"/>
</dbReference>
<dbReference type="EMBL" id="BSPC01000058">
    <property type="protein sequence ID" value="GLS22125.1"/>
    <property type="molecule type" value="Genomic_DNA"/>
</dbReference>
<accession>A0ABQ6CQN0</accession>
<sequence length="429" mass="42948">MPDHADTQRAVLDAIFTGAVAASHPASFLPSHLPSLPATGRLVIIAAGKAGGSMAEVAEAHYAGLGLPTGRISGVAVARHGYGRPLKTIPMIEAGHPVPDAGSVEGATRALEAARSAGPDDLVLVLLSGGASANLVAPAGDLTLDDKRAITRHLLRSGAAIGEINVVRKRLSRIKGGRLAQAAHPARLLTLAVSDVPGDDPAIIGSGPTVPDPASNAQALAIADRFNTPLGAARSLFEDAGNETPKPGDAVFANSEFHIVATPAQMIAAAIEIAAQHGYEPVVLGANVEGEARSVAADQAKQARALKAAGRKAALISGGELTVTITGKGRGGPNQEFSLALALALGGEPGISALAADTDGTDGGGGLATDPAGAIIDPTTLARARAGGVDPEAYLANNDSTGFFEAIGDLVAPGPTFTNVNDLRVILVG</sequence>
<reference evidence="4" key="1">
    <citation type="journal article" date="2019" name="Int. J. Syst. Evol. Microbiol.">
        <title>The Global Catalogue of Microorganisms (GCM) 10K type strain sequencing project: providing services to taxonomists for standard genome sequencing and annotation.</title>
        <authorList>
            <consortium name="The Broad Institute Genomics Platform"/>
            <consortium name="The Broad Institute Genome Sequencing Center for Infectious Disease"/>
            <person name="Wu L."/>
            <person name="Ma J."/>
        </authorList>
    </citation>
    <scope>NUCLEOTIDE SEQUENCE [LARGE SCALE GENOMIC DNA]</scope>
    <source>
        <strain evidence="4">NBRC 101365</strain>
    </source>
</reference>
<dbReference type="InterPro" id="IPR025286">
    <property type="entry name" value="MOFRL_assoc_dom"/>
</dbReference>
<protein>
    <submittedName>
        <fullName evidence="3">Hydroxypyruvate reductase</fullName>
    </submittedName>
</protein>